<name>W7YVX7_9BACL</name>
<evidence type="ECO:0000313" key="1">
    <source>
        <dbReference type="EMBL" id="GAF08781.1"/>
    </source>
</evidence>
<evidence type="ECO:0000313" key="2">
    <source>
        <dbReference type="Proteomes" id="UP000019364"/>
    </source>
</evidence>
<organism evidence="1 2">
    <name type="scientific">Paenibacillus pini JCM 16418</name>
    <dbReference type="NCBI Taxonomy" id="1236976"/>
    <lineage>
        <taxon>Bacteria</taxon>
        <taxon>Bacillati</taxon>
        <taxon>Bacillota</taxon>
        <taxon>Bacilli</taxon>
        <taxon>Bacillales</taxon>
        <taxon>Paenibacillaceae</taxon>
        <taxon>Paenibacillus</taxon>
    </lineage>
</organism>
<dbReference type="eggNOG" id="ENOG50306KS">
    <property type="taxonomic scope" value="Bacteria"/>
</dbReference>
<dbReference type="RefSeq" id="WP_052020256.1">
    <property type="nucleotide sequence ID" value="NZ_BAVZ01000008.1"/>
</dbReference>
<sequence length="210" mass="23197">MAESTEYAQIVRFRNLSGQDNYRGSQCYITLPTKKELVGADVINFYCGLTPSGASKGFECGVSTRPSTHGTQWRIFTNGPEGDKNNYGLTFNDGDTLSLKLYLNDDTNKVEFKVNNNTIFTSAKTYANGQARIVIAGGQNNPDTTKPFIVKHSAVSVSEFMLKNSAKQWASFSNTIGNYDVESWPASKNLPKLYKVTWNGGDNFKASLQL</sequence>
<comment type="caution">
    <text evidence="1">The sequence shown here is derived from an EMBL/GenBank/DDBJ whole genome shotgun (WGS) entry which is preliminary data.</text>
</comment>
<gene>
    <name evidence="1" type="ORF">JCM16418_2886</name>
</gene>
<dbReference type="Proteomes" id="UP000019364">
    <property type="component" value="Unassembled WGS sequence"/>
</dbReference>
<dbReference type="EMBL" id="BAVZ01000008">
    <property type="protein sequence ID" value="GAF08781.1"/>
    <property type="molecule type" value="Genomic_DNA"/>
</dbReference>
<proteinExistence type="predicted"/>
<keyword evidence="2" id="KW-1185">Reference proteome</keyword>
<protein>
    <submittedName>
        <fullName evidence="1">Uncharacterized protein</fullName>
    </submittedName>
</protein>
<accession>W7YVX7</accession>
<dbReference type="AlphaFoldDB" id="W7YVX7"/>
<reference evidence="1 2" key="1">
    <citation type="journal article" date="2014" name="Genome Announc.">
        <title>Draft Genome Sequence of Paenibacillus pini JCM 16418T, Isolated from the Rhizosphere of Pine Tree.</title>
        <authorList>
            <person name="Yuki M."/>
            <person name="Oshima K."/>
            <person name="Suda W."/>
            <person name="Oshida Y."/>
            <person name="Kitamura K."/>
            <person name="Iida Y."/>
            <person name="Hattori M."/>
            <person name="Ohkuma M."/>
        </authorList>
    </citation>
    <scope>NUCLEOTIDE SEQUENCE [LARGE SCALE GENOMIC DNA]</scope>
    <source>
        <strain evidence="1 2">JCM 16418</strain>
    </source>
</reference>